<dbReference type="SUPFAM" id="SSF51004">
    <property type="entry name" value="C-terminal (heme d1) domain of cytochrome cd1-nitrite reductase"/>
    <property type="match status" value="1"/>
</dbReference>
<dbReference type="SUPFAM" id="SSF141072">
    <property type="entry name" value="CalX-like"/>
    <property type="match status" value="7"/>
</dbReference>
<dbReference type="Gene3D" id="2.60.120.380">
    <property type="match status" value="2"/>
</dbReference>
<evidence type="ECO:0000256" key="4">
    <source>
        <dbReference type="ARBA" id="ARBA00023065"/>
    </source>
</evidence>
<dbReference type="PROSITE" id="PS00018">
    <property type="entry name" value="EF_HAND_1"/>
    <property type="match status" value="2"/>
</dbReference>
<feature type="region of interest" description="Disordered" evidence="5">
    <location>
        <begin position="6280"/>
        <end position="6299"/>
    </location>
</feature>
<proteinExistence type="predicted"/>
<evidence type="ECO:0000256" key="5">
    <source>
        <dbReference type="SAM" id="MobiDB-lite"/>
    </source>
</evidence>
<dbReference type="Gene3D" id="3.40.390.10">
    <property type="entry name" value="Collagenase (Catalytic Domain)"/>
    <property type="match status" value="1"/>
</dbReference>
<dbReference type="GO" id="GO:0030001">
    <property type="term" value="P:metal ion transport"/>
    <property type="evidence" value="ECO:0007669"/>
    <property type="project" value="TreeGrafter"/>
</dbReference>
<feature type="domain" description="Calx-beta" evidence="6">
    <location>
        <begin position="5470"/>
        <end position="5574"/>
    </location>
</feature>
<dbReference type="Pfam" id="PF03160">
    <property type="entry name" value="Calx-beta"/>
    <property type="match status" value="6"/>
</dbReference>
<dbReference type="PANTHER" id="PTHR11878:SF65">
    <property type="entry name" value="NA_CA-EXCHANGE PROTEIN, ISOFORM G"/>
    <property type="match status" value="1"/>
</dbReference>
<feature type="domain" description="Calx-beta" evidence="6">
    <location>
        <begin position="5606"/>
        <end position="5706"/>
    </location>
</feature>
<dbReference type="OrthoDB" id="247526at2"/>
<dbReference type="InterPro" id="IPR003644">
    <property type="entry name" value="Calx_beta"/>
</dbReference>
<dbReference type="Pfam" id="PF17892">
    <property type="entry name" value="Cadherin_5"/>
    <property type="match status" value="1"/>
</dbReference>
<reference evidence="7 8" key="1">
    <citation type="submission" date="2019-02" db="EMBL/GenBank/DDBJ databases">
        <title>Deep-cultivation of Planctomycetes and their phenomic and genomic characterization uncovers novel biology.</title>
        <authorList>
            <person name="Wiegand S."/>
            <person name="Jogler M."/>
            <person name="Boedeker C."/>
            <person name="Pinto D."/>
            <person name="Vollmers J."/>
            <person name="Rivas-Marin E."/>
            <person name="Kohn T."/>
            <person name="Peeters S.H."/>
            <person name="Heuer A."/>
            <person name="Rast P."/>
            <person name="Oberbeckmann S."/>
            <person name="Bunk B."/>
            <person name="Jeske O."/>
            <person name="Meyerdierks A."/>
            <person name="Storesund J.E."/>
            <person name="Kallscheuer N."/>
            <person name="Luecker S."/>
            <person name="Lage O.M."/>
            <person name="Pohl T."/>
            <person name="Merkel B.J."/>
            <person name="Hornburger P."/>
            <person name="Mueller R.-W."/>
            <person name="Bruemmer F."/>
            <person name="Labrenz M."/>
            <person name="Spormann A.M."/>
            <person name="Op den Camp H."/>
            <person name="Overmann J."/>
            <person name="Amann R."/>
            <person name="Jetten M.S.M."/>
            <person name="Mascher T."/>
            <person name="Medema M.H."/>
            <person name="Devos D.P."/>
            <person name="Kaster A.-K."/>
            <person name="Ovreas L."/>
            <person name="Rohde M."/>
            <person name="Galperin M.Y."/>
            <person name="Jogler C."/>
        </authorList>
    </citation>
    <scope>NUCLEOTIDE SEQUENCE [LARGE SCALE GENOMIC DNA]</scope>
    <source>
        <strain evidence="7 8">Pan161</strain>
    </source>
</reference>
<dbReference type="InterPro" id="IPR036439">
    <property type="entry name" value="Dockerin_dom_sf"/>
</dbReference>
<dbReference type="InterPro" id="IPR011050">
    <property type="entry name" value="Pectin_lyase_fold/virulence"/>
</dbReference>
<dbReference type="InterPro" id="IPR013211">
    <property type="entry name" value="LVIVD"/>
</dbReference>
<evidence type="ECO:0000256" key="3">
    <source>
        <dbReference type="ARBA" id="ARBA00022837"/>
    </source>
</evidence>
<feature type="domain" description="Calx-beta" evidence="6">
    <location>
        <begin position="5347"/>
        <end position="5450"/>
    </location>
</feature>
<gene>
    <name evidence="7" type="ORF">Pan161_28250</name>
</gene>
<keyword evidence="4" id="KW-0406">Ion transport</keyword>
<keyword evidence="4" id="KW-0813">Transport</keyword>
<feature type="domain" description="Calx-beta" evidence="6">
    <location>
        <begin position="5220"/>
        <end position="5326"/>
    </location>
</feature>
<evidence type="ECO:0000256" key="2">
    <source>
        <dbReference type="ARBA" id="ARBA00022737"/>
    </source>
</evidence>
<dbReference type="GO" id="GO:0000272">
    <property type="term" value="P:polysaccharide catabolic process"/>
    <property type="evidence" value="ECO:0007669"/>
    <property type="project" value="InterPro"/>
</dbReference>
<accession>A0A517VDT8</accession>
<feature type="domain" description="Calx-beta" evidence="6">
    <location>
        <begin position="5846"/>
        <end position="5943"/>
    </location>
</feature>
<dbReference type="Gene3D" id="1.10.1330.10">
    <property type="entry name" value="Dockerin domain"/>
    <property type="match status" value="1"/>
</dbReference>
<dbReference type="InterPro" id="IPR040853">
    <property type="entry name" value="RapA2_cadherin-like"/>
</dbReference>
<dbReference type="SUPFAM" id="SSF51126">
    <property type="entry name" value="Pectin lyase-like"/>
    <property type="match status" value="1"/>
</dbReference>
<name>A0A517VDT8_9PLAN</name>
<evidence type="ECO:0000256" key="1">
    <source>
        <dbReference type="ARBA" id="ARBA00022729"/>
    </source>
</evidence>
<keyword evidence="2" id="KW-0677">Repeat</keyword>
<dbReference type="InterPro" id="IPR051171">
    <property type="entry name" value="CaCA"/>
</dbReference>
<dbReference type="SMART" id="SM00237">
    <property type="entry name" value="Calx_beta"/>
    <property type="match status" value="5"/>
</dbReference>
<keyword evidence="8" id="KW-1185">Reference proteome</keyword>
<dbReference type="NCBIfam" id="TIGR01965">
    <property type="entry name" value="VCBS_repeat"/>
    <property type="match status" value="7"/>
</dbReference>
<protein>
    <submittedName>
        <fullName evidence="7">Calx-beta domain protein</fullName>
    </submittedName>
</protein>
<evidence type="ECO:0000313" key="7">
    <source>
        <dbReference type="EMBL" id="QDT91170.1"/>
    </source>
</evidence>
<dbReference type="EMBL" id="CP036343">
    <property type="protein sequence ID" value="QDT91170.1"/>
    <property type="molecule type" value="Genomic_DNA"/>
</dbReference>
<dbReference type="InterPro" id="IPR011048">
    <property type="entry name" value="Haem_d1_sf"/>
</dbReference>
<dbReference type="Pfam" id="PF17963">
    <property type="entry name" value="Big_9"/>
    <property type="match status" value="10"/>
</dbReference>
<dbReference type="Gene3D" id="2.60.40.3440">
    <property type="match status" value="1"/>
</dbReference>
<dbReference type="Pfam" id="PF08309">
    <property type="entry name" value="LVIVD"/>
    <property type="match status" value="7"/>
</dbReference>
<dbReference type="Proteomes" id="UP000316855">
    <property type="component" value="Chromosome"/>
</dbReference>
<dbReference type="InterPro" id="IPR006626">
    <property type="entry name" value="PbH1"/>
</dbReference>
<evidence type="ECO:0000259" key="6">
    <source>
        <dbReference type="SMART" id="SM00237"/>
    </source>
</evidence>
<organism evidence="7 8">
    <name type="scientific">Gimesia algae</name>
    <dbReference type="NCBI Taxonomy" id="2527971"/>
    <lineage>
        <taxon>Bacteria</taxon>
        <taxon>Pseudomonadati</taxon>
        <taxon>Planctomycetota</taxon>
        <taxon>Planctomycetia</taxon>
        <taxon>Planctomycetales</taxon>
        <taxon>Planctomycetaceae</taxon>
        <taxon>Gimesia</taxon>
    </lineage>
</organism>
<dbReference type="NCBIfam" id="NF012211">
    <property type="entry name" value="tand_rpt_95"/>
    <property type="match status" value="6"/>
</dbReference>
<dbReference type="InterPro" id="IPR010221">
    <property type="entry name" value="VCBS_dom"/>
</dbReference>
<feature type="region of interest" description="Disordered" evidence="5">
    <location>
        <begin position="3630"/>
        <end position="3650"/>
    </location>
</feature>
<dbReference type="PANTHER" id="PTHR11878">
    <property type="entry name" value="SODIUM/CALCIUM EXCHANGER"/>
    <property type="match status" value="1"/>
</dbReference>
<dbReference type="SUPFAM" id="SSF55486">
    <property type="entry name" value="Metalloproteases ('zincins'), catalytic domain"/>
    <property type="match status" value="1"/>
</dbReference>
<dbReference type="SMART" id="SM00710">
    <property type="entry name" value="PbH1"/>
    <property type="match status" value="15"/>
</dbReference>
<dbReference type="KEGG" id="gax:Pan161_28250"/>
<dbReference type="InterPro" id="IPR011044">
    <property type="entry name" value="Quino_amine_DH_bsu"/>
</dbReference>
<evidence type="ECO:0000313" key="8">
    <source>
        <dbReference type="Proteomes" id="UP000316855"/>
    </source>
</evidence>
<dbReference type="InterPro" id="IPR018247">
    <property type="entry name" value="EF_Hand_1_Ca_BS"/>
</dbReference>
<dbReference type="Pfam" id="PF17803">
    <property type="entry name" value="Cadherin_4"/>
    <property type="match status" value="1"/>
</dbReference>
<keyword evidence="1" id="KW-0732">Signal</keyword>
<dbReference type="GO" id="GO:0016020">
    <property type="term" value="C:membrane"/>
    <property type="evidence" value="ECO:0007669"/>
    <property type="project" value="InterPro"/>
</dbReference>
<dbReference type="SUPFAM" id="SSF50969">
    <property type="entry name" value="YVTN repeat-like/Quinoprotein amine dehydrogenase"/>
    <property type="match status" value="1"/>
</dbReference>
<dbReference type="SUPFAM" id="SSF63829">
    <property type="entry name" value="Calcium-dependent phosphotriesterase"/>
    <property type="match status" value="1"/>
</dbReference>
<dbReference type="InterPro" id="IPR038081">
    <property type="entry name" value="CalX-like_sf"/>
</dbReference>
<dbReference type="GO" id="GO:0007154">
    <property type="term" value="P:cell communication"/>
    <property type="evidence" value="ECO:0007669"/>
    <property type="project" value="InterPro"/>
</dbReference>
<dbReference type="Gene3D" id="2.60.40.2030">
    <property type="match status" value="7"/>
</dbReference>
<feature type="region of interest" description="Disordered" evidence="5">
    <location>
        <begin position="1138"/>
        <end position="1168"/>
    </location>
</feature>
<dbReference type="InterPro" id="IPR024079">
    <property type="entry name" value="MetalloPept_cat_dom_sf"/>
</dbReference>
<dbReference type="GO" id="GO:0008237">
    <property type="term" value="F:metallopeptidase activity"/>
    <property type="evidence" value="ECO:0007669"/>
    <property type="project" value="InterPro"/>
</dbReference>
<keyword evidence="3" id="KW-0106">Calcium</keyword>
<dbReference type="InterPro" id="IPR041690">
    <property type="entry name" value="Cadherin_5"/>
</dbReference>
<sequence>MVVGPPSFVSSFRRSISLFNCLRRGQRKRQSRNKIKNYVSSYSTAEQLEDRTLLAGASLVNIEPNIDLSLTDGEVYHEAPQELTFVFSPGQEIDPTSLGGIQIVRSGSDVPIEPGYVGIGDNPNEVIVRFASALPDDHYQITIFGTGNDPLVNLNGDAFQDFTDDGTRNGADQIINFELDLGAKVVAVVAQPVLREQVLSVGDVSALQDGDTFTITVGGASVTFEMDLNGGGLNDANNLQVAYAATDSESQVASSILEAFNNSLLATGGYATISQSGTDLTISGDSFTPAISFSLTNPADPGFSRADGNLVARDDQILVYFNDDDLNPDLANDPRFYQIIDTYNNNNSPLVTTSYTATYDALSDVTVLKLSTSLVAGHNYRLRVGVSDTPLDDTDIDTYTTLDIDNETISILSGSGSTAPSDGLSISNLELNADITSLVVDGAGNYYFIYNDGDPDQILRVDHASNEISIIGSGLGLIEIRDLALDTAGNLFVAADSFVWKIDAVTQQATLIAGGGTTETIDTIPDFGDVPTDLVLDSPSQLTVDINGNIYVHDTGVNTDASYLFRIDHASGLILGAIPTFVDIELADNIHLGITDLETDALGNLYFATTSTLPLSLYSSYSDIYPGIVQLVYKSDGTQDFELITGNGSSNGNGTLTSIQTGDPIAGDNTKPVDELIDASNITDFTFDADGYLIYSDSGGFIVRFDPTAAREDRIVEVIAGSGTTPVDASGVVATDAQLGNLNTVAMGTGNTPYFFDTTNDKLLSVENIPDQNSSFDTATTLNPTANDPIVDVPFDWNPGSEEFVITSEIQPQGIGLPPLAGGRDEPGHRDLPATLDSHIDVSGTNPVISGAIDVAYYNFRDDYGFDAQGNPLYNAITEEQKQRAREIFEIYAYYTGIEFVESADRGLTVATGDLRALKPGIPVGPEGVSGLAPPGGYKNGTLVIDATDYQLPEDNVYGGTWMDTAFHEIGHALGLGHAYDLLPSLMGGDPDNPGNYLPQDPGQLVYPGDYDIDHLLRLFRNDGNDIDLYEFNLDESGTFRAEIFAERLQNSSILNSVLTLFDEDHNVIARNDDYFSNDSLLELNLAAGIYFIGVTSTGNDNYNPEIENSGDNGYTDGVYELRLNFAPDPVDEALPTSNSFSTDEDLTAGGNLLSTDNGGGIDSDPDSSDILTVTEVNGAATIGSPVALPSGAQLTVNADGTFTYDPNGAFDWLAVSETATDSFTYTIDDDNGGTDTATVTITINGVNNDPVAQDDAFDVNNTGTFTGNIFPNNGNGADSDTDTTDTLIVSEVNGVSGSVGSQITLASGALLQVNSDGTFIYDPNGQFDSLSGTDTETFTYQISDGNGGFDTATVTLNLSDNPIPIANPDAVATTEDVPLNNIDVLSNDIDDSGNNATLTLAGLPASTSSLGATLSVSGNTINYDPAGILNYLSAGETITDTFTYTLEDQDGRQSLGTVTVTVTGINHIPDANSDEISVDENAAGSGDLFADNLNGADSDADPNDVLVVTHLNGIATSNGNTIIGTPITLNSGAILTVNADGTYNYDPNGAFESLAESDTGLDSFFYTINDGNGGTATASVSITIDGVNDAPAVSSEVTVSMTEDDAVFTLDLLANASDPDTTDTLSVSNLTLVSVDNSGVTINGNSLEIDPASYSSLAEGESVDIVYSYDVIDGNGGSVSQTATITITGVNDPPTANNDAFGIVKNLVLNASVLTDNGSGADSDPDTSDTFSVSQVNGQAGDMGTEITLDSGAKLTLHADGDFTYDPSTRTDYATITGVTTATDSFTYTIEDGFGDTATANVTLVVSENLLPVAGHDDVATDEDTPLPNIDVLGNDSDPDGDDANLKVIGFTSPTSAGGATLTLNADGTINYDPTGNFDTFYNGQTATDTFTYLLEDENGETSTGTVTVTITGVNDPPVATADTLQTDEDTPPNGDLFADNGNGIDSDIDNTDTFDVIEVNGAATIGFLVALPSGAHLTVNVDGTFDYDPNNAFDWLAASETATDSFTYTIEDDNGGTDTATVTITIIGVNNDPVAQDDAFDVNNTGTFTGNIFPNNGNGADSDTDTSDTLIVSGVNGVSLDVGSPITLSYGTLTLNEDGGFTYDPNDSLTGTANETFSYTISDGNGGFDTATVTLNLSDNLIPIANPDAVATTEDVPLNNIDVLSNDIDDSGNNATLTLAGLPASTSSLGAALSVSGNTIIYDQGNLFNYLSAGETITDTFTYVLQEDGFGRQSLGTVTVTITGVNDSPTANADAFTTDQNSSISGDLLADNGSGADSDPDSNDTLLITHINGISTSGGNSIIGTPISLNSGALLTVNADGTFSYDPNGAFDHVADSVTDTDSFTYIINDGHGGTSSATVSIMIDGLNNAPSVSAPVTSIATEDTPAYSLNLLTNASDPDTTDTLSVSNLTLVNVDNSGVSINGNSLEIDPASYSSLTQGESAVIVYTYDVIDGNGGTISQTATITINGLNDAPVAVDDTINTDEDTPVIDGNVFSANPTTADSDLNSSDSFTVTKVNGSPLKVGNQITLVSGALLTVNADGTFTYDPNGAFENLAANETDTDSFTYTITDQNGATDTATVTIEIDGVNDAPVATDEAATLLPATNDSIEILLDESGTHFDGDSDGTPGGAYDFWFVASDATNTIYVDKTNGTGGNGTLGNAYSTIADALINATPSTDVIRILGNGGTDGDLRTTADSDNYLIGYDDNFNPLEDGESIIVPQGVTVVIDQGAVIKLQNTVIDVGSSSILEDRSNAALQILGTPDAQVVLTAYGNDTVGGDDDGPSDGANPGDWGGIIFRADSDYEDESVFLNYIANADISYGGGQVFVNSVLQTIAPIHIDEARPTLAYNTITHSANAAISADPNSFDTTVMKGGDFNHDQTLKRIGPDIYGNTIVENSLNGLFIRAETQFGQDIDKVNVTARFDDTDIVHIITENLFIEAGTGGPVATGAGLQARYSGSVIFDAGMVVKLGGSRIQTGRGNAGIIAEGTEEAPVIFTSLFDDRYGAGGTFDTTNNDSRGVNERVAQTGDWGGIILNQTSHGSIDHAIIAFGGGFAPLEGFSDSFNAIEVHQADLRVTNTLFERNAGIASSTDRNSLGRNEATTIFVRGAQPIIVNNRFVNNGGSVVDINANSLKSDILDDYGRSTGINDAFDYLAGNAGPMVRLNQFLIDDPEVDGTLGMVVRGEMLTVESVWDDTDIDHILYDTITVDNFHTYGGLRLQSSTEASLVVKLGSGAGFTATGHGANIDDRIGGIVQILGTPQNPVVLTSIYDDTIGSGIDLDGNSVTETYVDNTATTKQAPAVMDWTGLQFLEMSHDRNVAIYNENELAVLAGNGDINGIIRKAQFLGELAPDEKSGDENRRLGFEVHGSIASNNSNDQDIYSFNAEAGTQIWIDIDRTNLALDTVIELLDPLGRVIAVAYNNVDGIAGTAPFATTPNPLIENPNFGGDFYSSNPNDAGMRIVLPGMNGILTTYFVRVSSNGGQSHGEYQLQVRLRQVDEEPGSTVRYSDIRYATNAIYLAGLPAHSPLVNETVETGAGIQNLGNLLANDRNTIGVSGELTSESEVDLYEFEITFEDLQGAEDVNDGGKTWATVFDIDYADGLGRADTTLSVFDSTGRLIFVSRESNVVDDQPSTDPGQGADADDLTRGSFGTLDPFIGSVQLPEADRYYVAVTSNTRLATSLQSTYNGSNTNALVRLEPINSLKRIVEDHIGAQGYTSNSVNIEPDTQLFDITDGGIDTHVTGFELSDVVLFTTNGLNLSTMDPQYGNIETTIGNVTGVDSTHQISDIVMRSDGRLFGIINNQLIEIDSSGNLPDNPVGTVNIITISGNQLLAAQYTQGIANLSRQLKLLTNDPIDSDTRSIEAMTFARIGSTSTTPTYELYYAVTESGRDNSGNSVEFQKLYEATPATGAVIGNSNSSGTLVNGFRGYLLQGNNITAANVSTGEITDTNSTPRRGTLYFESVVPGESGENIQVRFQHGTSNSISVDVLTATITITLDGDSSGSTSWNLGQIVAQINDSLSAKQFIRAGMIGNASTNGYQALGLGTTTPRTYTTINGNGTPVFDDLVTGMAFKSFNSSPNGGTPLYGVTENGNVLEINVSTTDNTSAQLRQSYGLNFSGAALGPQNLFESTYKNYVFAVTESGELVALDTNNNGARVSVFGNNGTEQSSDATSSSSGIAFSPLDFNLWHTTQRQGTTAGHGINAAPDNSRLPSEVDLTLDKENSDNDFSQQDGAISFYFGLEQYHIPGSSTQNSYLTYTPGADNSQYGIYNNDVLFDLTSNSNIGSNVNLPGGALGSLTTNTFSLDGYSSTDAPTIYFNYFLDTERTNSSENNQMRDSARVYLQDQFGTWHLIATNNSTKSTSDDNWELPTYITHTASENTNGDDTGRDYVQELFDTSNNVWRQARIDLSAFAGQSDLKLRFDYSTAGSIGEHGDFDSDIHGNVESAFNSSRRGQNNTGEGFYIDDIIVGFAERGEMVTNANASTAFFDVYGTGNSEPSGAAGELLTGSYNLEIRRGTEYGILVNETEPFIFVATLFDTNDRLVEEDGLLGDDNFRREQGIILIEGNQIFDSTNGIVVNTISPLTSTDGFPHQGGTRALPTLNTQQLAPGAVLQNNLIVNSTSNGIDITGSINTPESVIPIVKVVNNTIYGGLRGINVFSRVSPTIVNNIIANTDDGITVDSVLATAVVDANLFQGNLVNGTMGTNSFDLLDTEALFVDAANGNFYLADNSKAIDSSLNRLADRPVFTAVKTPLGIPASDVFAPSYDVYGQLRVDDATQSPPPGLGSNIFKDRGAIERADFVGPTAGITLPPDNDVNNVDRNLNLTEVLVLEPQLFTTMIVKLRDSGIGVDDSLVNSAQFTLTAQTSSSTQPLVEGVHYLFSYNSNTNEAIFTSIEGVFRLDTLYTINVRNTDYIDINNPAMNIIGIKDLAGNSLQPNRDGGITAFTIGAADENNDPPVNRFDGASISDPGSTAVDLGLSTEFNTPFHFAEASQNILSVSDPDAFLGDGNIEVTLEADTSQGTLYFDTLLTLDGLTVNQTVPGTIILTGSVADVNDQLQELVWTPSTSFYDDTATLTITTSDLENFDGMGTAEEDTDQILISVGDAPLIYFDSSSYTVDEAGTLTVTLRRDLTGIDASGEVAIVLVNGDTEAADFTGAMLPASNYTFNFGEFEDTATFTVTLNDDDLVELDETFELMIIPTNLSGGSIDSDPADNTTTVTITDNDSSVITITPQFGLSDDEVFGSEDSGTLNFTITLTNAIDADITLDAATILGGTATSDVDYTAKSEQIIISAGDTSATFTVDTIFDDDIVELPETVFAQISNLTLPTGYDDIEIGTTGTDTAMGTIVDNDSAKVSIQAVSGSESSRRLRYRVVLSEPVAGAIEVTVRTIAKNETDSETTASSEDYTATTETITFTPGGPTEFFFDVPVIDDQIVELDMNQTVQAMITGINANGYAVTIDGSNNTATETIVDNDTAVISIQSVPGGSEVSEKVEFRISLSKEVEGQVTVDAITVDDVVDNAAASVGFDYTSVSTPQLITFDEGDTLKYFTVTVTNDDLVELQEKVFAKIENAMFDSGFDGDISIAATDQATGFIQSEDFATISIDSLSIAEGTSVGSTPGFTYLTFNVNISKAVESNVSVDISTQDGTATVADNDYIPIINQRISFAGTPEDDAPPTDKTITVQIPQDRKVELDEIFNLIMNNQQSAGLDVRLTLDPVTGVAAEGTIKNDNDEVATISINHVSQRESDGDFVFTATLSRPVDTDISIEVYTEAVSSLLDGNDYTAITEDEPLILTFDKNGPLTKNFTIHVNNDNVVEGDEEFSVKFKTPLNTDREVSTSGSGTGTILNDDSATLSITPVIGTENGGPFTFTVVLSNPVDVEITVDASTSDGTAFTSTNDYEFTLESLVFAALETELTVDVRVFPDQVLESPETFYLTLSHLDPNERSVFLTSIEARSSIATTDAAVAVDVVGNFAYVADRDGGLQIFNISNPSSPVHVGSYDFNQQGIAQAIDVVGNLAYLAVGEAGLQIIDISNPANPTFVGSIATTARARGVFVEVKGLQTLAYVADDSGNGGGLQIIDVTNPSNVGQVDGFGNYVNLLGSFEVSTPGGLAGGVIVRDDIAYVTDGHNGLHIINVSDPTLPNGDMTQHQTVATPGGAATGLDIVGDFAYVANREGGVQVIDISDPFTAIPAGELLTPGIATGVRVVGNLAYVTDGTAGLHVINIDDGKIVNTFNTPGNARNLFVSGTLAFIADTFSGLQILEFFPTTTATGTIRDPGSPALTGTASPNTTISTSLVTTPTATDANGETDSVPDSVDWIDEWDSYWVEVWGNTSDGSGISGGKFDLEYNSDYFTATAVEFGSAFGGSTTASIDDQSGIISGISGQNSQGNLGGSGQVLLARVKFESIGEDNVAIDQVTGFLGPHNLGIRVVNASLDVTDFGGVTASTGETLSTELWAVPFDMNDDGTINYRDLITFTSYYGISVVGAESGLAWSLDFDKSGKIDYRDLIFLANNYNRSRGTGQQVSFPSNFPQEWYGSAITTAGSDSLSTLIDAATEEWKTATGNPDLAVQVVVTDLGGQQLGEGHILELDENGIPVKGRIYIDDDAGGLGWYSSVDGLAFDSNGQAIAGSAAEGHYDLYTVLLHEIGHAAGFTTSYSAYTDHVETSTTGQVQFVGWDFIVPLTNDGLHIDETFYPDDIMGATLDPS</sequence>